<evidence type="ECO:0000259" key="15">
    <source>
        <dbReference type="PROSITE" id="PS50109"/>
    </source>
</evidence>
<dbReference type="Pfam" id="PF00512">
    <property type="entry name" value="HisKA"/>
    <property type="match status" value="1"/>
</dbReference>
<dbReference type="PRINTS" id="PR00344">
    <property type="entry name" value="BCTRLSENSOR"/>
</dbReference>
<feature type="transmembrane region" description="Helical" evidence="14">
    <location>
        <begin position="7"/>
        <end position="25"/>
    </location>
</feature>
<feature type="transmembrane region" description="Helical" evidence="14">
    <location>
        <begin position="124"/>
        <end position="145"/>
    </location>
</feature>
<evidence type="ECO:0000256" key="14">
    <source>
        <dbReference type="SAM" id="Phobius"/>
    </source>
</evidence>
<keyword evidence="12" id="KW-0902">Two-component regulatory system</keyword>
<feature type="transmembrane region" description="Helical" evidence="14">
    <location>
        <begin position="61"/>
        <end position="82"/>
    </location>
</feature>
<dbReference type="Pfam" id="PF07694">
    <property type="entry name" value="5TM-5TMR_LYT"/>
    <property type="match status" value="1"/>
</dbReference>
<gene>
    <name evidence="16" type="ORF">I8J29_02065</name>
</gene>
<dbReference type="InterPro" id="IPR036890">
    <property type="entry name" value="HATPase_C_sf"/>
</dbReference>
<dbReference type="Proteomes" id="UP000670947">
    <property type="component" value="Unassembled WGS sequence"/>
</dbReference>
<dbReference type="Gene3D" id="1.10.287.130">
    <property type="match status" value="1"/>
</dbReference>
<sequence length="419" mass="46302">MLFHSDFILNAFIIFLPLIFYRPFYKRKNPFFLYVLFLIPLIITMTFPVNAFGSVLDLRGIPLVIGSLYGGLYTTLLLFGSLLAYRQVLGGIDLFHYAVALVPTVVLLLFVFKRFEGAGAKKRMLLVFGTCLFLRVTVVNAYALLEGKTSFFMTSFVPSLPIILVQCVMAVMLVFMIETIRSQQRMQDEIIQAEKMKVVSEIAASVAHEVRNPLTSVRGFIQLLSDPALGDRKRQEFSAITLEELDRAEAIISDYLSLAKPQIEKLEPIVLEEALAKASQILSSYANLQNVEIVTDLKSSATVYGSKSKFRQAMINIGKNAIEAMPGGGKLTLTSAVDDHARTVTITIADTGIGMSEAQVNRLGAPYYSTKDKGTGLGTMVIFSVIRGMNGQIDVRSKEGAGTAYFITLPLTQRGETRK</sequence>
<dbReference type="SUPFAM" id="SSF55874">
    <property type="entry name" value="ATPase domain of HSP90 chaperone/DNA topoisomerase II/histidine kinase"/>
    <property type="match status" value="1"/>
</dbReference>
<dbReference type="EC" id="2.7.13.3" evidence="3"/>
<evidence type="ECO:0000313" key="17">
    <source>
        <dbReference type="Proteomes" id="UP000670947"/>
    </source>
</evidence>
<evidence type="ECO:0000256" key="11">
    <source>
        <dbReference type="ARBA" id="ARBA00022989"/>
    </source>
</evidence>
<dbReference type="Gene3D" id="3.30.565.10">
    <property type="entry name" value="Histidine kinase-like ATPase, C-terminal domain"/>
    <property type="match status" value="1"/>
</dbReference>
<keyword evidence="8" id="KW-0547">Nucleotide-binding</keyword>
<dbReference type="SMART" id="SM00388">
    <property type="entry name" value="HisKA"/>
    <property type="match status" value="1"/>
</dbReference>
<dbReference type="InterPro" id="IPR003594">
    <property type="entry name" value="HATPase_dom"/>
</dbReference>
<evidence type="ECO:0000256" key="8">
    <source>
        <dbReference type="ARBA" id="ARBA00022741"/>
    </source>
</evidence>
<evidence type="ECO:0000256" key="4">
    <source>
        <dbReference type="ARBA" id="ARBA00022475"/>
    </source>
</evidence>
<keyword evidence="11 14" id="KW-1133">Transmembrane helix</keyword>
<comment type="caution">
    <text evidence="16">The sequence shown here is derived from an EMBL/GenBank/DDBJ whole genome shotgun (WGS) entry which is preliminary data.</text>
</comment>
<dbReference type="SMART" id="SM00387">
    <property type="entry name" value="HATPase_c"/>
    <property type="match status" value="1"/>
</dbReference>
<dbReference type="PANTHER" id="PTHR43065:SF46">
    <property type="entry name" value="C4-DICARBOXYLATE TRANSPORT SENSOR PROTEIN DCTB"/>
    <property type="match status" value="1"/>
</dbReference>
<feature type="transmembrane region" description="Helical" evidence="14">
    <location>
        <begin position="31"/>
        <end position="49"/>
    </location>
</feature>
<evidence type="ECO:0000256" key="12">
    <source>
        <dbReference type="ARBA" id="ARBA00023012"/>
    </source>
</evidence>
<evidence type="ECO:0000256" key="10">
    <source>
        <dbReference type="ARBA" id="ARBA00022840"/>
    </source>
</evidence>
<dbReference type="RefSeq" id="WP_208845914.1">
    <property type="nucleotide sequence ID" value="NZ_JAGGDJ010000001.1"/>
</dbReference>
<evidence type="ECO:0000256" key="1">
    <source>
        <dbReference type="ARBA" id="ARBA00000085"/>
    </source>
</evidence>
<reference evidence="16 17" key="1">
    <citation type="submission" date="2021-03" db="EMBL/GenBank/DDBJ databases">
        <title>Paenibacillus artemisicola MWE-103 whole genome sequence.</title>
        <authorList>
            <person name="Ham Y.J."/>
        </authorList>
    </citation>
    <scope>NUCLEOTIDE SEQUENCE [LARGE SCALE GENOMIC DNA]</scope>
    <source>
        <strain evidence="16 17">MWE-103</strain>
    </source>
</reference>
<feature type="transmembrane region" description="Helical" evidence="14">
    <location>
        <begin position="94"/>
        <end position="112"/>
    </location>
</feature>
<dbReference type="InterPro" id="IPR036097">
    <property type="entry name" value="HisK_dim/P_sf"/>
</dbReference>
<keyword evidence="7 14" id="KW-0812">Transmembrane</keyword>
<dbReference type="SUPFAM" id="SSF47384">
    <property type="entry name" value="Homodimeric domain of signal transducing histidine kinase"/>
    <property type="match status" value="1"/>
</dbReference>
<dbReference type="GO" id="GO:0016301">
    <property type="term" value="F:kinase activity"/>
    <property type="evidence" value="ECO:0007669"/>
    <property type="project" value="UniProtKB-KW"/>
</dbReference>
<dbReference type="CDD" id="cd00082">
    <property type="entry name" value="HisKA"/>
    <property type="match status" value="1"/>
</dbReference>
<name>A0ABS3W3T4_9BACL</name>
<organism evidence="16 17">
    <name type="scientific">Paenibacillus artemisiicola</name>
    <dbReference type="NCBI Taxonomy" id="1172618"/>
    <lineage>
        <taxon>Bacteria</taxon>
        <taxon>Bacillati</taxon>
        <taxon>Bacillota</taxon>
        <taxon>Bacilli</taxon>
        <taxon>Bacillales</taxon>
        <taxon>Paenibacillaceae</taxon>
        <taxon>Paenibacillus</taxon>
    </lineage>
</organism>
<feature type="transmembrane region" description="Helical" evidence="14">
    <location>
        <begin position="151"/>
        <end position="177"/>
    </location>
</feature>
<evidence type="ECO:0000256" key="5">
    <source>
        <dbReference type="ARBA" id="ARBA00022553"/>
    </source>
</evidence>
<accession>A0ABS3W3T4</accession>
<dbReference type="PROSITE" id="PS50109">
    <property type="entry name" value="HIS_KIN"/>
    <property type="match status" value="1"/>
</dbReference>
<dbReference type="PANTHER" id="PTHR43065">
    <property type="entry name" value="SENSOR HISTIDINE KINASE"/>
    <property type="match status" value="1"/>
</dbReference>
<evidence type="ECO:0000313" key="16">
    <source>
        <dbReference type="EMBL" id="MBO7742964.1"/>
    </source>
</evidence>
<feature type="domain" description="Histidine kinase" evidence="15">
    <location>
        <begin position="205"/>
        <end position="413"/>
    </location>
</feature>
<evidence type="ECO:0000256" key="13">
    <source>
        <dbReference type="ARBA" id="ARBA00023136"/>
    </source>
</evidence>
<dbReference type="InterPro" id="IPR011620">
    <property type="entry name" value="Sig_transdc_His_kinase_LytS_TM"/>
</dbReference>
<dbReference type="InterPro" id="IPR003661">
    <property type="entry name" value="HisK_dim/P_dom"/>
</dbReference>
<keyword evidence="17" id="KW-1185">Reference proteome</keyword>
<keyword evidence="9 16" id="KW-0418">Kinase</keyword>
<proteinExistence type="predicted"/>
<protein>
    <recommendedName>
        <fullName evidence="3">histidine kinase</fullName>
        <ecNumber evidence="3">2.7.13.3</ecNumber>
    </recommendedName>
</protein>
<keyword evidence="5" id="KW-0597">Phosphoprotein</keyword>
<evidence type="ECO:0000256" key="2">
    <source>
        <dbReference type="ARBA" id="ARBA00004651"/>
    </source>
</evidence>
<dbReference type="InterPro" id="IPR004358">
    <property type="entry name" value="Sig_transdc_His_kin-like_C"/>
</dbReference>
<dbReference type="InterPro" id="IPR005467">
    <property type="entry name" value="His_kinase_dom"/>
</dbReference>
<evidence type="ECO:0000256" key="9">
    <source>
        <dbReference type="ARBA" id="ARBA00022777"/>
    </source>
</evidence>
<keyword evidence="4" id="KW-1003">Cell membrane</keyword>
<keyword evidence="6" id="KW-0808">Transferase</keyword>
<evidence type="ECO:0000256" key="7">
    <source>
        <dbReference type="ARBA" id="ARBA00022692"/>
    </source>
</evidence>
<keyword evidence="10" id="KW-0067">ATP-binding</keyword>
<dbReference type="Pfam" id="PF02518">
    <property type="entry name" value="HATPase_c"/>
    <property type="match status" value="1"/>
</dbReference>
<dbReference type="EMBL" id="JAGGDJ010000001">
    <property type="protein sequence ID" value="MBO7742964.1"/>
    <property type="molecule type" value="Genomic_DNA"/>
</dbReference>
<evidence type="ECO:0000256" key="6">
    <source>
        <dbReference type="ARBA" id="ARBA00022679"/>
    </source>
</evidence>
<comment type="subcellular location">
    <subcellularLocation>
        <location evidence="2">Cell membrane</location>
        <topology evidence="2">Multi-pass membrane protein</topology>
    </subcellularLocation>
</comment>
<comment type="catalytic activity">
    <reaction evidence="1">
        <text>ATP + protein L-histidine = ADP + protein N-phospho-L-histidine.</text>
        <dbReference type="EC" id="2.7.13.3"/>
    </reaction>
</comment>
<keyword evidence="13 14" id="KW-0472">Membrane</keyword>
<evidence type="ECO:0000256" key="3">
    <source>
        <dbReference type="ARBA" id="ARBA00012438"/>
    </source>
</evidence>